<dbReference type="FunFam" id="1.10.510.10:FF:000844">
    <property type="entry name" value="Kinase, NEK"/>
    <property type="match status" value="1"/>
</dbReference>
<evidence type="ECO:0000256" key="3">
    <source>
        <dbReference type="ARBA" id="ARBA00022679"/>
    </source>
</evidence>
<proteinExistence type="predicted"/>
<evidence type="ECO:0000256" key="5">
    <source>
        <dbReference type="ARBA" id="ARBA00022777"/>
    </source>
</evidence>
<keyword evidence="3" id="KW-0808">Transferase</keyword>
<dbReference type="GO" id="GO:0005524">
    <property type="term" value="F:ATP binding"/>
    <property type="evidence" value="ECO:0007669"/>
    <property type="project" value="UniProtKB-KW"/>
</dbReference>
<dbReference type="InterPro" id="IPR000719">
    <property type="entry name" value="Prot_kinase_dom"/>
</dbReference>
<dbReference type="Proteomes" id="UP000008974">
    <property type="component" value="Unassembled WGS sequence"/>
</dbReference>
<dbReference type="EC" id="2.7.11.1" evidence="1"/>
<dbReference type="CDD" id="cd00180">
    <property type="entry name" value="PKc"/>
    <property type="match status" value="1"/>
</dbReference>
<dbReference type="GO" id="GO:0004713">
    <property type="term" value="F:protein tyrosine kinase activity"/>
    <property type="evidence" value="ECO:0007669"/>
    <property type="project" value="InterPro"/>
</dbReference>
<dbReference type="EMBL" id="ACVC01000138">
    <property type="protein sequence ID" value="EFO63275.1"/>
    <property type="molecule type" value="Genomic_DNA"/>
</dbReference>
<keyword evidence="4" id="KW-0547">Nucleotide-binding</keyword>
<dbReference type="OrthoDB" id="4062651at2759"/>
<evidence type="ECO:0000256" key="2">
    <source>
        <dbReference type="ARBA" id="ARBA00022527"/>
    </source>
</evidence>
<keyword evidence="2" id="KW-0723">Serine/threonine-protein kinase</keyword>
<keyword evidence="9" id="KW-0175">Coiled coil</keyword>
<accession>E1F2N1</accession>
<keyword evidence="5 11" id="KW-0418">Kinase</keyword>
<evidence type="ECO:0000256" key="1">
    <source>
        <dbReference type="ARBA" id="ARBA00012513"/>
    </source>
</evidence>
<evidence type="ECO:0000313" key="12">
    <source>
        <dbReference type="Proteomes" id="UP000008974"/>
    </source>
</evidence>
<evidence type="ECO:0000256" key="9">
    <source>
        <dbReference type="SAM" id="Coils"/>
    </source>
</evidence>
<dbReference type="Pfam" id="PF00069">
    <property type="entry name" value="Pkinase"/>
    <property type="match status" value="1"/>
</dbReference>
<dbReference type="InterPro" id="IPR050660">
    <property type="entry name" value="NEK_Ser/Thr_kinase"/>
</dbReference>
<evidence type="ECO:0000256" key="6">
    <source>
        <dbReference type="ARBA" id="ARBA00022840"/>
    </source>
</evidence>
<dbReference type="InterPro" id="IPR020635">
    <property type="entry name" value="Tyr_kinase_cat_dom"/>
</dbReference>
<comment type="catalytic activity">
    <reaction evidence="7">
        <text>L-threonyl-[protein] + ATP = O-phospho-L-threonyl-[protein] + ADP + H(+)</text>
        <dbReference type="Rhea" id="RHEA:46608"/>
        <dbReference type="Rhea" id="RHEA-COMP:11060"/>
        <dbReference type="Rhea" id="RHEA-COMP:11605"/>
        <dbReference type="ChEBI" id="CHEBI:15378"/>
        <dbReference type="ChEBI" id="CHEBI:30013"/>
        <dbReference type="ChEBI" id="CHEBI:30616"/>
        <dbReference type="ChEBI" id="CHEBI:61977"/>
        <dbReference type="ChEBI" id="CHEBI:456216"/>
        <dbReference type="EC" id="2.7.11.1"/>
    </reaction>
</comment>
<dbReference type="InterPro" id="IPR011009">
    <property type="entry name" value="Kinase-like_dom_sf"/>
</dbReference>
<evidence type="ECO:0000256" key="4">
    <source>
        <dbReference type="ARBA" id="ARBA00022741"/>
    </source>
</evidence>
<evidence type="ECO:0000256" key="8">
    <source>
        <dbReference type="ARBA" id="ARBA00048679"/>
    </source>
</evidence>
<evidence type="ECO:0000256" key="7">
    <source>
        <dbReference type="ARBA" id="ARBA00047899"/>
    </source>
</evidence>
<sequence>MDTASSESATVAPRVPTFTIRELYERLGGVFSEGTTGTVYSLKGCPGLAVKEIPLNGLDRGSVDNIKAKLTVIIALSYPGVLKYYQVIEHKGLIYVVMDRYDKTLEDFLIEHRRRKSPVSVAVILSIVRQVAAALSYLHDISGAGAGRPVHRDLRLANVLVGGDSEHFVIAGLGLCRDAMWSESTFAGTAAYMAPEVLLHNEVSPASDVWGLGVIVYELATLRRPGFLEGREPRDVFIDGWRPDLSGAADDLIKDVLERIFVLEPEKRLTARELHKMLTVPDIPVSELGAQYVKLKGECHSLETALNSANAKIALLEDERRPRRIGSLP</sequence>
<dbReference type="STRING" id="658858.E1F2N1"/>
<feature type="domain" description="Protein kinase" evidence="10">
    <location>
        <begin position="25"/>
        <end position="278"/>
    </location>
</feature>
<evidence type="ECO:0000313" key="11">
    <source>
        <dbReference type="EMBL" id="EFO63275.1"/>
    </source>
</evidence>
<protein>
    <recommendedName>
        <fullName evidence="1">non-specific serine/threonine protein kinase</fullName>
        <ecNumber evidence="1">2.7.11.1</ecNumber>
    </recommendedName>
</protein>
<comment type="caution">
    <text evidence="11">The sequence shown here is derived from an EMBL/GenBank/DDBJ whole genome shotgun (WGS) entry which is preliminary data.</text>
</comment>
<dbReference type="SUPFAM" id="SSF56112">
    <property type="entry name" value="Protein kinase-like (PK-like)"/>
    <property type="match status" value="1"/>
</dbReference>
<dbReference type="SMART" id="SM00219">
    <property type="entry name" value="TyrKc"/>
    <property type="match status" value="1"/>
</dbReference>
<dbReference type="VEuPathDB" id="GiardiaDB:GLP15_3531"/>
<dbReference type="PANTHER" id="PTHR43671">
    <property type="entry name" value="SERINE/THREONINE-PROTEIN KINASE NEK"/>
    <property type="match status" value="1"/>
</dbReference>
<dbReference type="Gene3D" id="1.10.510.10">
    <property type="entry name" value="Transferase(Phosphotransferase) domain 1"/>
    <property type="match status" value="1"/>
</dbReference>
<keyword evidence="6" id="KW-0067">ATP-binding</keyword>
<gene>
    <name evidence="11" type="ORF">GLP15_3531</name>
</gene>
<dbReference type="PANTHER" id="PTHR43671:SF98">
    <property type="entry name" value="SERINE_THREONINE-PROTEIN KINASE NEK11"/>
    <property type="match status" value="1"/>
</dbReference>
<dbReference type="AlphaFoldDB" id="E1F2N1"/>
<dbReference type="PROSITE" id="PS50011">
    <property type="entry name" value="PROTEIN_KINASE_DOM"/>
    <property type="match status" value="1"/>
</dbReference>
<evidence type="ECO:0000259" key="10">
    <source>
        <dbReference type="PROSITE" id="PS50011"/>
    </source>
</evidence>
<name>E1F2N1_GIAIA</name>
<reference evidence="11 12" key="1">
    <citation type="journal article" date="2010" name="BMC Genomics">
        <title>Genome analysis and comparative genomics of a Giardia intestinalis assemblage E isolate.</title>
        <authorList>
            <person name="Jerlstrom-Hultqvist J."/>
            <person name="Franzen O."/>
            <person name="Ankarklev J."/>
            <person name="Xu F."/>
            <person name="Nohynkova E."/>
            <person name="Andersson J.O."/>
            <person name="Svard S.G."/>
            <person name="Andersson B."/>
        </authorList>
    </citation>
    <scope>NUCLEOTIDE SEQUENCE [LARGE SCALE GENOMIC DNA]</scope>
    <source>
        <strain evidence="11 12">P15</strain>
    </source>
</reference>
<dbReference type="GO" id="GO:0004674">
    <property type="term" value="F:protein serine/threonine kinase activity"/>
    <property type="evidence" value="ECO:0007669"/>
    <property type="project" value="UniProtKB-KW"/>
</dbReference>
<feature type="coiled-coil region" evidence="9">
    <location>
        <begin position="292"/>
        <end position="319"/>
    </location>
</feature>
<organism evidence="11 12">
    <name type="scientific">Giardia intestinalis (strain P15)</name>
    <name type="common">Giardia lamblia</name>
    <dbReference type="NCBI Taxonomy" id="658858"/>
    <lineage>
        <taxon>Eukaryota</taxon>
        <taxon>Metamonada</taxon>
        <taxon>Diplomonadida</taxon>
        <taxon>Hexamitidae</taxon>
        <taxon>Giardiinae</taxon>
        <taxon>Giardia</taxon>
    </lineage>
</organism>
<comment type="catalytic activity">
    <reaction evidence="8">
        <text>L-seryl-[protein] + ATP = O-phospho-L-seryl-[protein] + ADP + H(+)</text>
        <dbReference type="Rhea" id="RHEA:17989"/>
        <dbReference type="Rhea" id="RHEA-COMP:9863"/>
        <dbReference type="Rhea" id="RHEA-COMP:11604"/>
        <dbReference type="ChEBI" id="CHEBI:15378"/>
        <dbReference type="ChEBI" id="CHEBI:29999"/>
        <dbReference type="ChEBI" id="CHEBI:30616"/>
        <dbReference type="ChEBI" id="CHEBI:83421"/>
        <dbReference type="ChEBI" id="CHEBI:456216"/>
        <dbReference type="EC" id="2.7.11.1"/>
    </reaction>
</comment>